<evidence type="ECO:0000256" key="1">
    <source>
        <dbReference type="SAM" id="Phobius"/>
    </source>
</evidence>
<evidence type="ECO:0000313" key="3">
    <source>
        <dbReference type="Proteomes" id="UP000742460"/>
    </source>
</evidence>
<evidence type="ECO:0000313" key="2">
    <source>
        <dbReference type="EMBL" id="HJG90383.1"/>
    </source>
</evidence>
<dbReference type="Proteomes" id="UP000742460">
    <property type="component" value="Unassembled WGS sequence"/>
</dbReference>
<protein>
    <submittedName>
        <fullName evidence="2">Uncharacterized protein</fullName>
    </submittedName>
</protein>
<feature type="transmembrane region" description="Helical" evidence="1">
    <location>
        <begin position="39"/>
        <end position="58"/>
    </location>
</feature>
<keyword evidence="1" id="KW-0472">Membrane</keyword>
<name>A0A921SW73_9MICO</name>
<dbReference type="RefSeq" id="WP_087485339.1">
    <property type="nucleotide sequence ID" value="NZ_FXXB01000008.1"/>
</dbReference>
<comment type="caution">
    <text evidence="2">The sequence shown here is derived from an EMBL/GenBank/DDBJ whole genome shotgun (WGS) entry which is preliminary data.</text>
</comment>
<keyword evidence="1" id="KW-1133">Transmembrane helix</keyword>
<reference evidence="2" key="2">
    <citation type="submission" date="2021-09" db="EMBL/GenBank/DDBJ databases">
        <authorList>
            <person name="Gilroy R."/>
        </authorList>
    </citation>
    <scope>NUCLEOTIDE SEQUENCE</scope>
    <source>
        <strain evidence="2">ChiGjej5B5-22894</strain>
    </source>
</reference>
<organism evidence="2 3">
    <name type="scientific">Brachybacterium massiliense</name>
    <dbReference type="NCBI Taxonomy" id="1755098"/>
    <lineage>
        <taxon>Bacteria</taxon>
        <taxon>Bacillati</taxon>
        <taxon>Actinomycetota</taxon>
        <taxon>Actinomycetes</taxon>
        <taxon>Micrococcales</taxon>
        <taxon>Dermabacteraceae</taxon>
        <taxon>Brachybacterium</taxon>
    </lineage>
</organism>
<sequence length="59" mass="5882">MIALLSIVGALAVLCFVLSLVLGLLKGWQDPAARRLLRGAAGLGIACAVIGVLIALLGG</sequence>
<reference evidence="2" key="1">
    <citation type="journal article" date="2021" name="PeerJ">
        <title>Extensive microbial diversity within the chicken gut microbiome revealed by metagenomics and culture.</title>
        <authorList>
            <person name="Gilroy R."/>
            <person name="Ravi A."/>
            <person name="Getino M."/>
            <person name="Pursley I."/>
            <person name="Horton D.L."/>
            <person name="Alikhan N.F."/>
            <person name="Baker D."/>
            <person name="Gharbi K."/>
            <person name="Hall N."/>
            <person name="Watson M."/>
            <person name="Adriaenssens E.M."/>
            <person name="Foster-Nyarko E."/>
            <person name="Jarju S."/>
            <person name="Secka A."/>
            <person name="Antonio M."/>
            <person name="Oren A."/>
            <person name="Chaudhuri R.R."/>
            <person name="La Ragione R."/>
            <person name="Hildebrand F."/>
            <person name="Pallen M.J."/>
        </authorList>
    </citation>
    <scope>NUCLEOTIDE SEQUENCE</scope>
    <source>
        <strain evidence="2">ChiGjej5B5-22894</strain>
    </source>
</reference>
<accession>A0A921SW73</accession>
<dbReference type="AlphaFoldDB" id="A0A921SW73"/>
<keyword evidence="1" id="KW-0812">Transmembrane</keyword>
<dbReference type="EMBL" id="DYUE01000043">
    <property type="protein sequence ID" value="HJG90383.1"/>
    <property type="molecule type" value="Genomic_DNA"/>
</dbReference>
<gene>
    <name evidence="2" type="ORF">K8V81_01530</name>
</gene>
<proteinExistence type="predicted"/>